<evidence type="ECO:0000313" key="1">
    <source>
        <dbReference type="EMBL" id="KKM15376.1"/>
    </source>
</evidence>
<accession>A0A0F9HJ00</accession>
<proteinExistence type="predicted"/>
<gene>
    <name evidence="1" type="ORF">LCGC14_1696620</name>
</gene>
<dbReference type="AlphaFoldDB" id="A0A0F9HJ00"/>
<organism evidence="1">
    <name type="scientific">marine sediment metagenome</name>
    <dbReference type="NCBI Taxonomy" id="412755"/>
    <lineage>
        <taxon>unclassified sequences</taxon>
        <taxon>metagenomes</taxon>
        <taxon>ecological metagenomes</taxon>
    </lineage>
</organism>
<sequence length="47" mass="5368">AFVGRCVELSIRHPSFPETRAGWQIEVITGLEEFFHRYENLSESGGD</sequence>
<protein>
    <submittedName>
        <fullName evidence="1">Uncharacterized protein</fullName>
    </submittedName>
</protein>
<dbReference type="EMBL" id="LAZR01014920">
    <property type="protein sequence ID" value="KKM15376.1"/>
    <property type="molecule type" value="Genomic_DNA"/>
</dbReference>
<comment type="caution">
    <text evidence="1">The sequence shown here is derived from an EMBL/GenBank/DDBJ whole genome shotgun (WGS) entry which is preliminary data.</text>
</comment>
<name>A0A0F9HJ00_9ZZZZ</name>
<feature type="non-terminal residue" evidence="1">
    <location>
        <position position="1"/>
    </location>
</feature>
<reference evidence="1" key="1">
    <citation type="journal article" date="2015" name="Nature">
        <title>Complex archaea that bridge the gap between prokaryotes and eukaryotes.</title>
        <authorList>
            <person name="Spang A."/>
            <person name="Saw J.H."/>
            <person name="Jorgensen S.L."/>
            <person name="Zaremba-Niedzwiedzka K."/>
            <person name="Martijn J."/>
            <person name="Lind A.E."/>
            <person name="van Eijk R."/>
            <person name="Schleper C."/>
            <person name="Guy L."/>
            <person name="Ettema T.J."/>
        </authorList>
    </citation>
    <scope>NUCLEOTIDE SEQUENCE</scope>
</reference>